<sequence length="365" mass="39716">MKHWVIAAFAAAMMSTAGFAEQRHETVAEGLEYPWSLAFLPDGRMLVTEKPGRLRVIDETGLRAEAISGVPDVLHSGQGGLLDVVLHPDFAANQIIYLTWSEGEARDNTLKLGRGRLEGMALTGFEEIFAAAPRRNTDVHYGARLAFLPDNTLLLGIGDGFDHREEAQRPQTHYGSYVHLNADGSAIDGPFADAAPGVYTIGHRNPQAIAVDPVSGIVYSNEHGPRGGDEINILVEGRNYGWPIATYGIDYNGALVSPYTSYPGMEEPMLYWVPSIAPSSMAVYHGTMFAEWDGDLLVTALISGDAVVASGHLRRIDLEDGEVVDQEVLIGDAEARMRYVGVAPDGSIYVLTDDPEGEMIRLYRD</sequence>
<feature type="signal peptide" evidence="1">
    <location>
        <begin position="1"/>
        <end position="20"/>
    </location>
</feature>
<dbReference type="InterPro" id="IPR011041">
    <property type="entry name" value="Quinoprot_gluc/sorb_DH_b-prop"/>
</dbReference>
<dbReference type="Pfam" id="PF07995">
    <property type="entry name" value="GSDH"/>
    <property type="match status" value="1"/>
</dbReference>
<dbReference type="OrthoDB" id="9770043at2"/>
<protein>
    <submittedName>
        <fullName evidence="3">Glucose/arabinose dehydrogenase, beta-propeller fold</fullName>
    </submittedName>
</protein>
<proteinExistence type="predicted"/>
<gene>
    <name evidence="3" type="ORF">SAMN04488568_101339</name>
</gene>
<dbReference type="EMBL" id="FNHG01000001">
    <property type="protein sequence ID" value="SDL69491.1"/>
    <property type="molecule type" value="Genomic_DNA"/>
</dbReference>
<dbReference type="AlphaFoldDB" id="A0A1G9M6B2"/>
<dbReference type="STRING" id="144026.SAMN04488568_101339"/>
<feature type="chain" id="PRO_5011523908" evidence="1">
    <location>
        <begin position="21"/>
        <end position="365"/>
    </location>
</feature>
<evidence type="ECO:0000313" key="3">
    <source>
        <dbReference type="EMBL" id="SDL69491.1"/>
    </source>
</evidence>
<dbReference type="PANTHER" id="PTHR19328">
    <property type="entry name" value="HEDGEHOG-INTERACTING PROTEIN"/>
    <property type="match status" value="1"/>
</dbReference>
<dbReference type="RefSeq" id="WP_091765780.1">
    <property type="nucleotide sequence ID" value="NZ_FNHG01000001.1"/>
</dbReference>
<accession>A0A1G9M6B2</accession>
<keyword evidence="4" id="KW-1185">Reference proteome</keyword>
<dbReference type="PANTHER" id="PTHR19328:SF75">
    <property type="entry name" value="ALDOSE SUGAR DEHYDROGENASE YLII"/>
    <property type="match status" value="1"/>
</dbReference>
<evidence type="ECO:0000259" key="2">
    <source>
        <dbReference type="Pfam" id="PF07995"/>
    </source>
</evidence>
<evidence type="ECO:0000256" key="1">
    <source>
        <dbReference type="SAM" id="SignalP"/>
    </source>
</evidence>
<dbReference type="InterPro" id="IPR011042">
    <property type="entry name" value="6-blade_b-propeller_TolB-like"/>
</dbReference>
<dbReference type="Gene3D" id="2.120.10.30">
    <property type="entry name" value="TolB, C-terminal domain"/>
    <property type="match status" value="1"/>
</dbReference>
<reference evidence="3 4" key="1">
    <citation type="submission" date="2016-10" db="EMBL/GenBank/DDBJ databases">
        <authorList>
            <person name="de Groot N.N."/>
        </authorList>
    </citation>
    <scope>NUCLEOTIDE SEQUENCE [LARGE SCALE GENOMIC DNA]</scope>
    <source>
        <strain evidence="3 4">DSM 16077</strain>
    </source>
</reference>
<feature type="domain" description="Glucose/Sorbosone dehydrogenase" evidence="2">
    <location>
        <begin position="31"/>
        <end position="361"/>
    </location>
</feature>
<organism evidence="3 4">
    <name type="scientific">Maricaulis salignorans</name>
    <dbReference type="NCBI Taxonomy" id="144026"/>
    <lineage>
        <taxon>Bacteria</taxon>
        <taxon>Pseudomonadati</taxon>
        <taxon>Pseudomonadota</taxon>
        <taxon>Alphaproteobacteria</taxon>
        <taxon>Maricaulales</taxon>
        <taxon>Maricaulaceae</taxon>
        <taxon>Maricaulis</taxon>
    </lineage>
</organism>
<dbReference type="InterPro" id="IPR012938">
    <property type="entry name" value="Glc/Sorbosone_DH"/>
</dbReference>
<dbReference type="SUPFAM" id="SSF50952">
    <property type="entry name" value="Soluble quinoprotein glucose dehydrogenase"/>
    <property type="match status" value="1"/>
</dbReference>
<name>A0A1G9M6B2_9PROT</name>
<keyword evidence="1" id="KW-0732">Signal</keyword>
<dbReference type="Proteomes" id="UP000199759">
    <property type="component" value="Unassembled WGS sequence"/>
</dbReference>
<evidence type="ECO:0000313" key="4">
    <source>
        <dbReference type="Proteomes" id="UP000199759"/>
    </source>
</evidence>